<keyword evidence="5" id="KW-0560">Oxidoreductase</keyword>
<evidence type="ECO:0000256" key="2">
    <source>
        <dbReference type="ARBA" id="ARBA00022485"/>
    </source>
</evidence>
<dbReference type="GO" id="GO:0016491">
    <property type="term" value="F:oxidoreductase activity"/>
    <property type="evidence" value="ECO:0007669"/>
    <property type="project" value="UniProtKB-KW"/>
</dbReference>
<evidence type="ECO:0000259" key="8">
    <source>
        <dbReference type="PROSITE" id="PS51918"/>
    </source>
</evidence>
<dbReference type="InterPro" id="IPR013785">
    <property type="entry name" value="Aldolase_TIM"/>
</dbReference>
<dbReference type="STRING" id="403833.Pmob_1047"/>
<dbReference type="RefSeq" id="WP_012208870.1">
    <property type="nucleotide sequence ID" value="NC_010003.1"/>
</dbReference>
<keyword evidence="6" id="KW-0408">Iron</keyword>
<dbReference type="Gene3D" id="3.20.20.70">
    <property type="entry name" value="Aldolase class I"/>
    <property type="match status" value="1"/>
</dbReference>
<evidence type="ECO:0000256" key="5">
    <source>
        <dbReference type="ARBA" id="ARBA00023002"/>
    </source>
</evidence>
<dbReference type="PANTHER" id="PTHR11228:SF7">
    <property type="entry name" value="PQQA PEPTIDE CYCLASE"/>
    <property type="match status" value="1"/>
</dbReference>
<name>A9BG12_PETMO</name>
<dbReference type="AlphaFoldDB" id="A9BG12"/>
<keyword evidence="4" id="KW-0479">Metal-binding</keyword>
<dbReference type="OrthoDB" id="9808591at2"/>
<dbReference type="Proteomes" id="UP000000789">
    <property type="component" value="Chromosome"/>
</dbReference>
<protein>
    <submittedName>
        <fullName evidence="9">Radical SAM domain protein</fullName>
    </submittedName>
</protein>
<dbReference type="GO" id="GO:0046872">
    <property type="term" value="F:metal ion binding"/>
    <property type="evidence" value="ECO:0007669"/>
    <property type="project" value="UniProtKB-KW"/>
</dbReference>
<evidence type="ECO:0000313" key="9">
    <source>
        <dbReference type="EMBL" id="ABX31768.1"/>
    </source>
</evidence>
<dbReference type="eggNOG" id="COG0535">
    <property type="taxonomic scope" value="Bacteria"/>
</dbReference>
<dbReference type="SFLD" id="SFLDF00315">
    <property type="entry name" value="antilisterial_bacteriocin_subt"/>
    <property type="match status" value="1"/>
</dbReference>
<evidence type="ECO:0000256" key="3">
    <source>
        <dbReference type="ARBA" id="ARBA00022691"/>
    </source>
</evidence>
<dbReference type="SFLD" id="SFLDG01386">
    <property type="entry name" value="main_SPASM_domain-containing"/>
    <property type="match status" value="1"/>
</dbReference>
<evidence type="ECO:0000256" key="6">
    <source>
        <dbReference type="ARBA" id="ARBA00023004"/>
    </source>
</evidence>
<dbReference type="InterPro" id="IPR007197">
    <property type="entry name" value="rSAM"/>
</dbReference>
<dbReference type="PROSITE" id="PS51918">
    <property type="entry name" value="RADICAL_SAM"/>
    <property type="match status" value="1"/>
</dbReference>
<gene>
    <name evidence="9" type="ordered locus">Pmob_1047</name>
</gene>
<dbReference type="InterPro" id="IPR000385">
    <property type="entry name" value="MoaA_NifB_PqqE_Fe-S-bd_CS"/>
</dbReference>
<dbReference type="PANTHER" id="PTHR11228">
    <property type="entry name" value="RADICAL SAM DOMAIN PROTEIN"/>
    <property type="match status" value="1"/>
</dbReference>
<dbReference type="InterPro" id="IPR050377">
    <property type="entry name" value="Radical_SAM_PqqE_MftC-like"/>
</dbReference>
<keyword evidence="10" id="KW-1185">Reference proteome</keyword>
<organism evidence="9 10">
    <name type="scientific">Petrotoga mobilis (strain DSM 10674 / SJ95)</name>
    <dbReference type="NCBI Taxonomy" id="403833"/>
    <lineage>
        <taxon>Bacteria</taxon>
        <taxon>Thermotogati</taxon>
        <taxon>Thermotogota</taxon>
        <taxon>Thermotogae</taxon>
        <taxon>Petrotogales</taxon>
        <taxon>Petrotogaceae</taxon>
        <taxon>Petrotoga</taxon>
    </lineage>
</organism>
<keyword evidence="3" id="KW-0949">S-adenosyl-L-methionine</keyword>
<feature type="domain" description="Radical SAM core" evidence="8">
    <location>
        <begin position="122"/>
        <end position="344"/>
    </location>
</feature>
<dbReference type="SFLD" id="SFLDG01216">
    <property type="entry name" value="thioether_bond_formation_requi"/>
    <property type="match status" value="1"/>
</dbReference>
<comment type="cofactor">
    <cofactor evidence="1">
        <name>[4Fe-4S] cluster</name>
        <dbReference type="ChEBI" id="CHEBI:49883"/>
    </cofactor>
</comment>
<keyword evidence="7" id="KW-0411">Iron-sulfur</keyword>
<dbReference type="InterPro" id="IPR006638">
    <property type="entry name" value="Elp3/MiaA/NifB-like_rSAM"/>
</dbReference>
<dbReference type="HOGENOM" id="CLU_009273_4_1_0"/>
<dbReference type="GO" id="GO:0051539">
    <property type="term" value="F:4 iron, 4 sulfur cluster binding"/>
    <property type="evidence" value="ECO:0007669"/>
    <property type="project" value="UniProtKB-KW"/>
</dbReference>
<dbReference type="SFLD" id="SFLDG01067">
    <property type="entry name" value="SPASM/twitch_domain_containing"/>
    <property type="match status" value="1"/>
</dbReference>
<keyword evidence="2" id="KW-0004">4Fe-4S</keyword>
<dbReference type="GO" id="GO:0032324">
    <property type="term" value="P:molybdopterin cofactor biosynthetic process"/>
    <property type="evidence" value="ECO:0007669"/>
    <property type="project" value="UniProtKB-ARBA"/>
</dbReference>
<dbReference type="KEGG" id="pmo:Pmob_1047"/>
<sequence length="468" mass="53868">MYDINKYAILNNHYKLLEFPTYGVLQVKSDNMKNRDRIIQIDGKENIEKGLFLKQASSFINHDAVELFKLCNGSKTLKEIFEMFSNDDKIRQFLFRAIERNHVSLVDKPSVDGLDVRGTKDFFLPLHMSIELTDGCNLNCKYCYRREDIRKSTFIDSEKLKVMVEKLNKETLSMVEITGGEPTLHPHFTEILKYILERGITVGVLTNGVKLPENSTEELEPYADKIIWGVSLDSYDPEYHDKFRGKKGAWESTVKNIKKLVNHNFFVRVAMVVTPENIDHLDKTAELSVNLGARFFTFSASLPFGKGKNIEWKEEYALKLFEEGNKVIKKYEGIIPIVQEESGDLLKHSKNCGAGWKNFTVGPDFAVRPCVMSEPKRDVIGIIDPDNPTKFFEDHKEETFFYSKIVPPNREICGDCVLLHFCWPCILRARKAGEDGLMDIDKCKWMNDSYVEFLKVKVPNRGDKDGLK</sequence>
<dbReference type="EMBL" id="CP000879">
    <property type="protein sequence ID" value="ABX31768.1"/>
    <property type="molecule type" value="Genomic_DNA"/>
</dbReference>
<accession>A9BG12</accession>
<reference evidence="9" key="1">
    <citation type="submission" date="2007-11" db="EMBL/GenBank/DDBJ databases">
        <title>Complete sequence of Petroga mobilis SJ95.</title>
        <authorList>
            <consortium name="US DOE Joint Genome Institute"/>
            <person name="Copeland A."/>
            <person name="Lucas S."/>
            <person name="Lapidus A."/>
            <person name="Barry K."/>
            <person name="Glavina del Rio T."/>
            <person name="Dalin E."/>
            <person name="Tice H."/>
            <person name="Pitluck S."/>
            <person name="Meincke L."/>
            <person name="Brettin T."/>
            <person name="Bruce D."/>
            <person name="Detter J.C."/>
            <person name="Han C."/>
            <person name="Kuske C.R."/>
            <person name="Schmutz J."/>
            <person name="Larimer F."/>
            <person name="Land M."/>
            <person name="Hauser L."/>
            <person name="Kyrpides N."/>
            <person name="Mikhailova N."/>
            <person name="Noll K."/>
            <person name="Richardson P."/>
        </authorList>
    </citation>
    <scope>NUCLEOTIDE SEQUENCE [LARGE SCALE GENOMIC DNA]</scope>
    <source>
        <strain evidence="9">SJ95</strain>
    </source>
</reference>
<dbReference type="InterPro" id="IPR058240">
    <property type="entry name" value="rSAM_sf"/>
</dbReference>
<dbReference type="PROSITE" id="PS01305">
    <property type="entry name" value="MOAA_NIFB_PQQE"/>
    <property type="match status" value="1"/>
</dbReference>
<dbReference type="SMART" id="SM00729">
    <property type="entry name" value="Elp3"/>
    <property type="match status" value="1"/>
</dbReference>
<dbReference type="Pfam" id="PF04055">
    <property type="entry name" value="Radical_SAM"/>
    <property type="match status" value="1"/>
</dbReference>
<evidence type="ECO:0000256" key="7">
    <source>
        <dbReference type="ARBA" id="ARBA00023014"/>
    </source>
</evidence>
<evidence type="ECO:0000313" key="10">
    <source>
        <dbReference type="Proteomes" id="UP000000789"/>
    </source>
</evidence>
<dbReference type="SUPFAM" id="SSF102114">
    <property type="entry name" value="Radical SAM enzymes"/>
    <property type="match status" value="1"/>
</dbReference>
<proteinExistence type="predicted"/>
<evidence type="ECO:0000256" key="1">
    <source>
        <dbReference type="ARBA" id="ARBA00001966"/>
    </source>
</evidence>
<dbReference type="CDD" id="cd01335">
    <property type="entry name" value="Radical_SAM"/>
    <property type="match status" value="1"/>
</dbReference>
<dbReference type="SFLD" id="SFLDS00029">
    <property type="entry name" value="Radical_SAM"/>
    <property type="match status" value="1"/>
</dbReference>
<evidence type="ECO:0000256" key="4">
    <source>
        <dbReference type="ARBA" id="ARBA00022723"/>
    </source>
</evidence>